<sequence>MTRNTLSDLLEKRRTALIEYSLGHVGKSGANPPYNFLRTPADLFELLRLDPLDSYPVQSSWVAEATSCAQQFIHAAYRKLEPGYADTEFDKRDLATWELYNNYPDWSALQMIALYPENFINPFVRQRKTSLFKTLENNLNQARLNNDSVQIALQEYLQTFEQTCNLDVLSSYMDSVSPARADYYFVGRQRVPPYQYFWRKAKVELSDSCTAINPAAWSEWLPVDTPTGVMVMDIRPVFWSGRLCLVWAEWQYKVESEDGDEGGEDEEGEDEEGEEGEETRASLPHRLDIKVAFMAQNGRWSAPLSLHSSVHDDDLSQGARLIATVWADPYNPKGKLGVFLTNDEASLKVFAVRDVLFRPVAWDDGGWLEQAALKRFVTAETVQHPLMNQPAMVTVVDRPGAMAPYLSLQAAVFRVDGFDELVVCGYCRPTGLTGLPVLMDLKLVGRTTDDPEEASETFPIAGGWSTPWRVYRRASGSWPQPTTFTLGGSLGLGAQKQFQLTIINVTDFPPVSLLKNSFDAAQFLSLNQAELTLKYARLNSLFGPELVQRSNISVDAVLDWDTQFLPEPPPESKTISEPNGAFDGANGLFFWELFFHLPHLVATRLRTEDRFLDAQNWLHYLFDPQAPADPDNGQYPNPKPAYWRCRPLSSAGNLGCETQAPTDPDAIGYSAPRHFQILVFSEYVKNLMAWGDWYYRQLTRDSLVAAKLCYVQAEFLMGKAPAVRTVNRWETDTVNSLMSKSTSRPALEQFEQNLAFSLADFPAAAEAPPLLGLLANEPFKAPINEQLLALYDLPGQRLHNLRNNLTLDGKPLDTPLFSPPTDPNALLRDLAAGGAGAPRPMGGRLVVGAFRWRTTFEVALRAVQALQDHGAQVLRLLEQRDQVEQQELQQNHLVELGTYAQTVQEQNITQLQASKSALEQSRAVAEERASAYERLYEENVSKVEYEVMESLQISKILALTSASIKPAGAMIASLPTIFGLANGGHRLDKTVDAACFGLDIASSVMQIDADKQATTESYRRRREEWLLQRNQALAEVRALDAQITAQSHAVSAAQTTLDQTLVANNQALTVYNFIKKRATNAELYGWLLGQFKALHYQAYDAVVSLCLSAQASLSAETGDYDSQIPLPQVWLDNRHGLTAGEHLRGHLLRMEREYLQRYERRLELVKTLSLRQLFDDASDPQTGTNSSWASALDQLRSKGTLEFKLSQLLFDRDHPGHYCRQISSVEVDLPVLIGPYEHVRATLLQISSMTAIKASIPAVVYLHDPAGKVAPSDVQINLRSGQQIALSMGLGDHGMVAMKSDDSMLNPFENTGVVSRWLLSFPRPEKEPQKSMLLSLTDIIVRIRYMARAGEPPFVRAVEDQITKTEIKLSSSSTVEGAGRHE</sequence>
<dbReference type="EMBL" id="CP117449">
    <property type="protein sequence ID" value="WLH13856.1"/>
    <property type="molecule type" value="Genomic_DNA"/>
</dbReference>
<keyword evidence="7" id="KW-1185">Reference proteome</keyword>
<dbReference type="InterPro" id="IPR040840">
    <property type="entry name" value="TcA_TcB_BD"/>
</dbReference>
<evidence type="ECO:0000256" key="1">
    <source>
        <dbReference type="SAM" id="Coils"/>
    </source>
</evidence>
<feature type="domain" description="Neuraminidase-like" evidence="4">
    <location>
        <begin position="166"/>
        <end position="314"/>
    </location>
</feature>
<dbReference type="Proteomes" id="UP001230339">
    <property type="component" value="Chromosome"/>
</dbReference>
<keyword evidence="1" id="KW-0175">Coiled coil</keyword>
<feature type="coiled-coil region" evidence="1">
    <location>
        <begin position="866"/>
        <end position="935"/>
    </location>
</feature>
<evidence type="ECO:0000256" key="2">
    <source>
        <dbReference type="SAM" id="MobiDB-lite"/>
    </source>
</evidence>
<feature type="region of interest" description="Disordered" evidence="2">
    <location>
        <begin position="256"/>
        <end position="281"/>
    </location>
</feature>
<feature type="domain" description="ABC toxin N-terminal" evidence="5">
    <location>
        <begin position="9"/>
        <end position="136"/>
    </location>
</feature>
<evidence type="ECO:0000313" key="6">
    <source>
        <dbReference type="EMBL" id="WLH13856.1"/>
    </source>
</evidence>
<evidence type="ECO:0000259" key="4">
    <source>
        <dbReference type="Pfam" id="PF18413"/>
    </source>
</evidence>
<evidence type="ECO:0000313" key="7">
    <source>
        <dbReference type="Proteomes" id="UP001230339"/>
    </source>
</evidence>
<dbReference type="Pfam" id="PF18413">
    <property type="entry name" value="Neuraminidase"/>
    <property type="match status" value="1"/>
</dbReference>
<feature type="domain" description="Tc toxin complex TcA C-terminal TcB-binding" evidence="3">
    <location>
        <begin position="1042"/>
        <end position="1347"/>
    </location>
</feature>
<feature type="compositionally biased region" description="Acidic residues" evidence="2">
    <location>
        <begin position="257"/>
        <end position="277"/>
    </location>
</feature>
<dbReference type="Pfam" id="PF18276">
    <property type="entry name" value="TcA_TcB_BD"/>
    <property type="match status" value="1"/>
</dbReference>
<dbReference type="RefSeq" id="WP_305388365.1">
    <property type="nucleotide sequence ID" value="NZ_CP117426.1"/>
</dbReference>
<dbReference type="InterPro" id="IPR046839">
    <property type="entry name" value="ABC_toxin_N"/>
</dbReference>
<organism evidence="6 7">
    <name type="scientific">Pseudomonas hefeiensis</name>
    <dbReference type="NCBI Taxonomy" id="2738125"/>
    <lineage>
        <taxon>Bacteria</taxon>
        <taxon>Pseudomonadati</taxon>
        <taxon>Pseudomonadota</taxon>
        <taxon>Gammaproteobacteria</taxon>
        <taxon>Pseudomonadales</taxon>
        <taxon>Pseudomonadaceae</taxon>
        <taxon>Pseudomonas</taxon>
    </lineage>
</organism>
<evidence type="ECO:0000259" key="3">
    <source>
        <dbReference type="Pfam" id="PF18276"/>
    </source>
</evidence>
<dbReference type="Pfam" id="PF20220">
    <property type="entry name" value="ABC_toxin_N"/>
    <property type="match status" value="1"/>
</dbReference>
<evidence type="ECO:0000259" key="5">
    <source>
        <dbReference type="Pfam" id="PF20220"/>
    </source>
</evidence>
<reference evidence="6 7" key="1">
    <citation type="submission" date="2023-02" db="EMBL/GenBank/DDBJ databases">
        <title>Evolution of Hrp T3SS in non-pathogenic Pseudomonas fluorescens.</title>
        <authorList>
            <person name="Liao K."/>
            <person name="Wei H."/>
            <person name="Gu Y."/>
        </authorList>
    </citation>
    <scope>NUCLEOTIDE SEQUENCE [LARGE SCALE GENOMIC DNA]</scope>
    <source>
        <strain evidence="6 7">FP205</strain>
    </source>
</reference>
<gene>
    <name evidence="6" type="ORF">PSH57_05755</name>
</gene>
<name>A0ABY9GE70_9PSED</name>
<dbReference type="InterPro" id="IPR041079">
    <property type="entry name" value="Neuraminidase-like"/>
</dbReference>
<proteinExistence type="predicted"/>
<protein>
    <submittedName>
        <fullName evidence="6">Neuraminidase-like domain-containing protein</fullName>
    </submittedName>
</protein>
<accession>A0ABY9GE70</accession>
<feature type="coiled-coil region" evidence="1">
    <location>
        <begin position="125"/>
        <end position="159"/>
    </location>
</feature>